<keyword evidence="5" id="KW-1185">Reference proteome</keyword>
<dbReference type="RefSeq" id="WP_061787129.1">
    <property type="nucleotide sequence ID" value="NZ_CAJZDL010000052.1"/>
</dbReference>
<dbReference type="InterPro" id="IPR027417">
    <property type="entry name" value="P-loop_NTPase"/>
</dbReference>
<dbReference type="Gene3D" id="3.40.50.300">
    <property type="entry name" value="P-loop containing nucleotide triphosphate hydrolases"/>
    <property type="match status" value="1"/>
</dbReference>
<dbReference type="GO" id="GO:0016887">
    <property type="term" value="F:ATP hydrolysis activity"/>
    <property type="evidence" value="ECO:0007669"/>
    <property type="project" value="InterPro"/>
</dbReference>
<keyword evidence="1" id="KW-0547">Nucleotide-binding</keyword>
<evidence type="ECO:0000313" key="4">
    <source>
        <dbReference type="EMBL" id="VEH69805.1"/>
    </source>
</evidence>
<evidence type="ECO:0000256" key="2">
    <source>
        <dbReference type="ARBA" id="ARBA00022840"/>
    </source>
</evidence>
<dbReference type="PANTHER" id="PTHR43158">
    <property type="entry name" value="SKFA PEPTIDE EXPORT ATP-BINDING PROTEIN SKFE"/>
    <property type="match status" value="1"/>
</dbReference>
<dbReference type="InterPro" id="IPR003439">
    <property type="entry name" value="ABC_transporter-like_ATP-bd"/>
</dbReference>
<accession>A0A3S5BA68</accession>
<dbReference type="Pfam" id="PF00005">
    <property type="entry name" value="ABC_tran"/>
    <property type="match status" value="1"/>
</dbReference>
<dbReference type="GeneID" id="64406563"/>
<organism evidence="4 5">
    <name type="scientific">Arachnia propionica</name>
    <dbReference type="NCBI Taxonomy" id="1750"/>
    <lineage>
        <taxon>Bacteria</taxon>
        <taxon>Bacillati</taxon>
        <taxon>Actinomycetota</taxon>
        <taxon>Actinomycetes</taxon>
        <taxon>Propionibacteriales</taxon>
        <taxon>Propionibacteriaceae</taxon>
        <taxon>Arachnia</taxon>
    </lineage>
</organism>
<dbReference type="PANTHER" id="PTHR43158:SF2">
    <property type="entry name" value="SKFA PEPTIDE EXPORT ATP-BINDING PROTEIN SKFE"/>
    <property type="match status" value="1"/>
</dbReference>
<keyword evidence="2 4" id="KW-0067">ATP-binding</keyword>
<proteinExistence type="predicted"/>
<reference evidence="4 5" key="1">
    <citation type="submission" date="2018-12" db="EMBL/GenBank/DDBJ databases">
        <authorList>
            <consortium name="Pathogen Informatics"/>
        </authorList>
    </citation>
    <scope>NUCLEOTIDE SEQUENCE [LARGE SCALE GENOMIC DNA]</scope>
    <source>
        <strain evidence="4 5">NCTC12967</strain>
    </source>
</reference>
<evidence type="ECO:0000256" key="1">
    <source>
        <dbReference type="ARBA" id="ARBA00022741"/>
    </source>
</evidence>
<dbReference type="SMART" id="SM00382">
    <property type="entry name" value="AAA"/>
    <property type="match status" value="1"/>
</dbReference>
<evidence type="ECO:0000313" key="5">
    <source>
        <dbReference type="Proteomes" id="UP000273044"/>
    </source>
</evidence>
<dbReference type="AlphaFoldDB" id="A0A3S5BA68"/>
<dbReference type="EC" id="3.6.3.-" evidence="4"/>
<dbReference type="InterPro" id="IPR003593">
    <property type="entry name" value="AAA+_ATPase"/>
</dbReference>
<protein>
    <submittedName>
        <fullName evidence="4">Aliphatic sulfonates import ATP-binding protein SsuB</fullName>
        <ecNumber evidence="4">3.6.3.-</ecNumber>
    </submittedName>
</protein>
<evidence type="ECO:0000259" key="3">
    <source>
        <dbReference type="PROSITE" id="PS50893"/>
    </source>
</evidence>
<gene>
    <name evidence="4" type="primary">ssuB</name>
    <name evidence="4" type="ORF">NCTC12967_01083</name>
</gene>
<dbReference type="PROSITE" id="PS50893">
    <property type="entry name" value="ABC_TRANSPORTER_2"/>
    <property type="match status" value="1"/>
</dbReference>
<dbReference type="SUPFAM" id="SSF52540">
    <property type="entry name" value="P-loop containing nucleoside triphosphate hydrolases"/>
    <property type="match status" value="1"/>
</dbReference>
<dbReference type="Proteomes" id="UP000273044">
    <property type="component" value="Chromosome"/>
</dbReference>
<keyword evidence="4" id="KW-0378">Hydrolase</keyword>
<sequence>MAGEVAFGLRNVQVGLGSRVVLQQVNLSAPIGSVTGLIGRNGAGKSTLLRLLAGREARYTGEAQVFGRKLPEAASGTVYLTAEHWPFGGDQRLRDLARHVARVHPNFDMERAIELLAWFDVPESRHPMALSRGQRTAAFLSLALAARAPLTLLDEPYNGLDVPARQRFTRVLLEELHMFPRTLLISTHLVDEAEPLFQYVALMEGGRITAADTVRGLVTSFTRVSGPVVEVDALPRLGRLDREGAWASAVVRKGAEGDLPAKPVSLRELADLLIGPRRDAQVDVERGK</sequence>
<name>A0A3S5BA68_9ACTN</name>
<feature type="domain" description="ABC transporter" evidence="3">
    <location>
        <begin position="7"/>
        <end position="230"/>
    </location>
</feature>
<dbReference type="EMBL" id="LR134406">
    <property type="protein sequence ID" value="VEH69805.1"/>
    <property type="molecule type" value="Genomic_DNA"/>
</dbReference>
<dbReference type="GO" id="GO:0005524">
    <property type="term" value="F:ATP binding"/>
    <property type="evidence" value="ECO:0007669"/>
    <property type="project" value="UniProtKB-KW"/>
</dbReference>